<dbReference type="PANTHER" id="PTHR43434:SF20">
    <property type="entry name" value="5'-NUCLEOTIDASE"/>
    <property type="match status" value="1"/>
</dbReference>
<comment type="caution">
    <text evidence="1">The sequence shown here is derived from an EMBL/GenBank/DDBJ whole genome shotgun (WGS) entry which is preliminary data.</text>
</comment>
<dbReference type="Pfam" id="PF13419">
    <property type="entry name" value="HAD_2"/>
    <property type="match status" value="1"/>
</dbReference>
<dbReference type="Proteomes" id="UP001157914">
    <property type="component" value="Unassembled WGS sequence"/>
</dbReference>
<dbReference type="InterPro" id="IPR041492">
    <property type="entry name" value="HAD_2"/>
</dbReference>
<proteinExistence type="predicted"/>
<dbReference type="PANTHER" id="PTHR43434">
    <property type="entry name" value="PHOSPHOGLYCOLATE PHOSPHATASE"/>
    <property type="match status" value="1"/>
</dbReference>
<dbReference type="InterPro" id="IPR036412">
    <property type="entry name" value="HAD-like_sf"/>
</dbReference>
<dbReference type="InterPro" id="IPR023198">
    <property type="entry name" value="PGP-like_dom2"/>
</dbReference>
<dbReference type="InterPro" id="IPR050155">
    <property type="entry name" value="HAD-like_hydrolase_sf"/>
</dbReference>
<name>A0ABY1PJ91_9HYPH</name>
<dbReference type="CDD" id="cd04302">
    <property type="entry name" value="HAD_5NT"/>
    <property type="match status" value="1"/>
</dbReference>
<keyword evidence="2" id="KW-1185">Reference proteome</keyword>
<accession>A0ABY1PJ91</accession>
<gene>
    <name evidence="1" type="ORF">SAMN06265374_3818</name>
</gene>
<evidence type="ECO:0000313" key="1">
    <source>
        <dbReference type="EMBL" id="SMP33657.1"/>
    </source>
</evidence>
<dbReference type="SUPFAM" id="SSF56784">
    <property type="entry name" value="HAD-like"/>
    <property type="match status" value="1"/>
</dbReference>
<reference evidence="1 2" key="1">
    <citation type="submission" date="2017-05" db="EMBL/GenBank/DDBJ databases">
        <authorList>
            <person name="Varghese N."/>
            <person name="Submissions S."/>
        </authorList>
    </citation>
    <scope>NUCLEOTIDE SEQUENCE [LARGE SCALE GENOMIC DNA]</scope>
    <source>
        <strain evidence="1 2">DSM 15949</strain>
    </source>
</reference>
<dbReference type="Gene3D" id="3.40.50.1000">
    <property type="entry name" value="HAD superfamily/HAD-like"/>
    <property type="match status" value="1"/>
</dbReference>
<evidence type="ECO:0000313" key="2">
    <source>
        <dbReference type="Proteomes" id="UP001157914"/>
    </source>
</evidence>
<dbReference type="EMBL" id="FXTT01000005">
    <property type="protein sequence ID" value="SMP33657.1"/>
    <property type="molecule type" value="Genomic_DNA"/>
</dbReference>
<organism evidence="1 2">
    <name type="scientific">Roseibium denhamense</name>
    <dbReference type="NCBI Taxonomy" id="76305"/>
    <lineage>
        <taxon>Bacteria</taxon>
        <taxon>Pseudomonadati</taxon>
        <taxon>Pseudomonadota</taxon>
        <taxon>Alphaproteobacteria</taxon>
        <taxon>Hyphomicrobiales</taxon>
        <taxon>Stappiaceae</taxon>
        <taxon>Roseibium</taxon>
    </lineage>
</organism>
<dbReference type="Gene3D" id="1.10.150.240">
    <property type="entry name" value="Putative phosphatase, domain 2"/>
    <property type="match status" value="1"/>
</dbReference>
<sequence>MCVRRAKSLVCTGWRLTMYTTVLFDLDGTLTDPFEGITRSIQHALNKMGAEVPPAEDLRWCIGPPLWDSFEVLIGTQDRDLLDQAVGYYRERYTVTGLYENTLIEGIPKLLNELAGTSTNLFVCTSKPHAYAGKIVDHFGLSGHFQKIYGSELDGTRSAKADLIAHIVKEEGIAAENAVMIGDRKHDLIGANANEMAGIGVLWGYGDSKELSEEKPVFIAQHPEDIARYLLG</sequence>
<protein>
    <submittedName>
        <fullName evidence="1">Phosphoglycolate phosphatase</fullName>
    </submittedName>
</protein>
<dbReference type="InterPro" id="IPR023214">
    <property type="entry name" value="HAD_sf"/>
</dbReference>